<dbReference type="Pfam" id="PF02558">
    <property type="entry name" value="ApbA"/>
    <property type="match status" value="1"/>
</dbReference>
<dbReference type="InterPro" id="IPR013328">
    <property type="entry name" value="6PGD_dom2"/>
</dbReference>
<feature type="domain" description="Ketopantoate reductase N-terminal" evidence="4">
    <location>
        <begin position="3"/>
        <end position="149"/>
    </location>
</feature>
<dbReference type="InterPro" id="IPR003710">
    <property type="entry name" value="ApbA"/>
</dbReference>
<evidence type="ECO:0000259" key="4">
    <source>
        <dbReference type="Pfam" id="PF02558"/>
    </source>
</evidence>
<dbReference type="EMBL" id="UINC01017469">
    <property type="protein sequence ID" value="SVA72470.1"/>
    <property type="molecule type" value="Genomic_DNA"/>
</dbReference>
<dbReference type="InterPro" id="IPR013752">
    <property type="entry name" value="KPA_reductase"/>
</dbReference>
<dbReference type="InterPro" id="IPR008927">
    <property type="entry name" value="6-PGluconate_DH-like_C_sf"/>
</dbReference>
<dbReference type="InterPro" id="IPR051402">
    <property type="entry name" value="KPR-Related"/>
</dbReference>
<dbReference type="PANTHER" id="PTHR21708:SF26">
    <property type="entry name" value="2-DEHYDROPANTOATE 2-REDUCTASE"/>
    <property type="match status" value="1"/>
</dbReference>
<evidence type="ECO:0000256" key="2">
    <source>
        <dbReference type="ARBA" id="ARBA00022857"/>
    </source>
</evidence>
<keyword evidence="3" id="KW-0560">Oxidoreductase</keyword>
<evidence type="ECO:0000256" key="1">
    <source>
        <dbReference type="ARBA" id="ARBA00007870"/>
    </source>
</evidence>
<accession>A0A381Y6F4</accession>
<keyword evidence="2" id="KW-0521">NADP</keyword>
<dbReference type="GO" id="GO:0008677">
    <property type="term" value="F:2-dehydropantoate 2-reductase activity"/>
    <property type="evidence" value="ECO:0007669"/>
    <property type="project" value="InterPro"/>
</dbReference>
<dbReference type="Pfam" id="PF08546">
    <property type="entry name" value="ApbA_C"/>
    <property type="match status" value="1"/>
</dbReference>
<comment type="similarity">
    <text evidence="1">Belongs to the ketopantoate reductase family.</text>
</comment>
<protein>
    <recommendedName>
        <fullName evidence="7">2-dehydropantoate 2-reductase</fullName>
    </recommendedName>
</protein>
<dbReference type="SUPFAM" id="SSF51735">
    <property type="entry name" value="NAD(P)-binding Rossmann-fold domains"/>
    <property type="match status" value="1"/>
</dbReference>
<evidence type="ECO:0000313" key="6">
    <source>
        <dbReference type="EMBL" id="SVA72470.1"/>
    </source>
</evidence>
<dbReference type="Gene3D" id="1.10.1040.10">
    <property type="entry name" value="N-(1-d-carboxylethyl)-l-norvaline Dehydrogenase, domain 2"/>
    <property type="match status" value="1"/>
</dbReference>
<organism evidence="6">
    <name type="scientific">marine metagenome</name>
    <dbReference type="NCBI Taxonomy" id="408172"/>
    <lineage>
        <taxon>unclassified sequences</taxon>
        <taxon>metagenomes</taxon>
        <taxon>ecological metagenomes</taxon>
    </lineage>
</organism>
<evidence type="ECO:0000256" key="3">
    <source>
        <dbReference type="ARBA" id="ARBA00023002"/>
    </source>
</evidence>
<dbReference type="NCBIfam" id="TIGR00745">
    <property type="entry name" value="apbA_panE"/>
    <property type="match status" value="1"/>
</dbReference>
<evidence type="ECO:0000259" key="5">
    <source>
        <dbReference type="Pfam" id="PF08546"/>
    </source>
</evidence>
<sequence>MKIAILGVGGVGSYYGGRLSAAGLDVSFIAREKTVEALRTQGLLIESALGNAHLHELRVTSHPQDIGPVDVVVLCVKAYDLEEIRSLLGPLMDENTGVVCTQNGVDAIDRLTSGLERGCALGAVVYGNTLLVTPGHVRHLGTLARLRVGGRTERAQEIASQLVTACKACSIDAETTTQIDVELWSKFVLFSVMSAACCLSNLPTGSLRDDPAGRAMLERGMRETVAVANASDVYLESDIVERSLMIVDEMAAESIPSMLVDLRSGRRLEIEHLSGTVVRLGHQLNVDVPFHETAYAALKHYADGRTVTAANVIDGLPPGRKA</sequence>
<feature type="domain" description="Ketopantoate reductase C-terminal" evidence="5">
    <location>
        <begin position="179"/>
        <end position="301"/>
    </location>
</feature>
<dbReference type="InterPro" id="IPR036291">
    <property type="entry name" value="NAD(P)-bd_dom_sf"/>
</dbReference>
<dbReference type="SUPFAM" id="SSF48179">
    <property type="entry name" value="6-phosphogluconate dehydrogenase C-terminal domain-like"/>
    <property type="match status" value="1"/>
</dbReference>
<dbReference type="PANTHER" id="PTHR21708">
    <property type="entry name" value="PROBABLE 2-DEHYDROPANTOATE 2-REDUCTASE"/>
    <property type="match status" value="1"/>
</dbReference>
<dbReference type="AlphaFoldDB" id="A0A381Y6F4"/>
<name>A0A381Y6F4_9ZZZZ</name>
<dbReference type="FunFam" id="1.10.1040.10:FF:000017">
    <property type="entry name" value="2-dehydropantoate 2-reductase"/>
    <property type="match status" value="1"/>
</dbReference>
<dbReference type="InterPro" id="IPR013332">
    <property type="entry name" value="KPR_N"/>
</dbReference>
<gene>
    <name evidence="6" type="ORF">METZ01_LOCUS125324</name>
</gene>
<dbReference type="GO" id="GO:0005737">
    <property type="term" value="C:cytoplasm"/>
    <property type="evidence" value="ECO:0007669"/>
    <property type="project" value="TreeGrafter"/>
</dbReference>
<dbReference type="Gene3D" id="3.40.50.720">
    <property type="entry name" value="NAD(P)-binding Rossmann-like Domain"/>
    <property type="match status" value="1"/>
</dbReference>
<proteinExistence type="inferred from homology"/>
<reference evidence="6" key="1">
    <citation type="submission" date="2018-05" db="EMBL/GenBank/DDBJ databases">
        <authorList>
            <person name="Lanie J.A."/>
            <person name="Ng W.-L."/>
            <person name="Kazmierczak K.M."/>
            <person name="Andrzejewski T.M."/>
            <person name="Davidsen T.M."/>
            <person name="Wayne K.J."/>
            <person name="Tettelin H."/>
            <person name="Glass J.I."/>
            <person name="Rusch D."/>
            <person name="Podicherti R."/>
            <person name="Tsui H.-C.T."/>
            <person name="Winkler M.E."/>
        </authorList>
    </citation>
    <scope>NUCLEOTIDE SEQUENCE</scope>
</reference>
<evidence type="ECO:0008006" key="7">
    <source>
        <dbReference type="Google" id="ProtNLM"/>
    </source>
</evidence>
<dbReference type="GO" id="GO:0015940">
    <property type="term" value="P:pantothenate biosynthetic process"/>
    <property type="evidence" value="ECO:0007669"/>
    <property type="project" value="InterPro"/>
</dbReference>